<gene>
    <name evidence="1" type="ORF">SAMN05216576_10974</name>
</gene>
<reference evidence="2" key="1">
    <citation type="submission" date="2016-10" db="EMBL/GenBank/DDBJ databases">
        <authorList>
            <person name="Varghese N."/>
            <person name="Submissions S."/>
        </authorList>
    </citation>
    <scope>NUCLEOTIDE SEQUENCE [LARGE SCALE GENOMIC DNA]</scope>
    <source>
        <strain evidence="2">DSM 26382</strain>
    </source>
</reference>
<dbReference type="AlphaFoldDB" id="A0A1G6R5Z8"/>
<dbReference type="EMBL" id="FMZQ01000009">
    <property type="protein sequence ID" value="SDC99968.1"/>
    <property type="molecule type" value="Genomic_DNA"/>
</dbReference>
<proteinExistence type="predicted"/>
<organism evidence="1 2">
    <name type="scientific">Ectopseudomonas chengduensis</name>
    <dbReference type="NCBI Taxonomy" id="489632"/>
    <lineage>
        <taxon>Bacteria</taxon>
        <taxon>Pseudomonadati</taxon>
        <taxon>Pseudomonadota</taxon>
        <taxon>Gammaproteobacteria</taxon>
        <taxon>Pseudomonadales</taxon>
        <taxon>Pseudomonadaceae</taxon>
        <taxon>Ectopseudomonas</taxon>
    </lineage>
</organism>
<dbReference type="InterPro" id="IPR046199">
    <property type="entry name" value="DUF6231"/>
</dbReference>
<dbReference type="GeneID" id="83640659"/>
<accession>A0A1G6R5Z8</accession>
<sequence length="165" mass="18420">MTASLSTRTPQQAIAALLARYTPEKLLLLGASELPAVSAFHSAHPQCQVTTAPAAPLAPELAAQRFDLAILVDCLEHLPKRDGLQLLGGIRNLNASRVAVLLDLKAGDWQETDFFALAMQASEQFQREGQTLHLFTYDLLDYKQVPDWLNAKFWANPQNFGKYWW</sequence>
<evidence type="ECO:0000313" key="2">
    <source>
        <dbReference type="Proteomes" id="UP000199467"/>
    </source>
</evidence>
<protein>
    <submittedName>
        <fullName evidence="1">Uncharacterized protein</fullName>
    </submittedName>
</protein>
<dbReference type="Pfam" id="PF19742">
    <property type="entry name" value="DUF6231"/>
    <property type="match status" value="1"/>
</dbReference>
<keyword evidence="2" id="KW-1185">Reference proteome</keyword>
<evidence type="ECO:0000313" key="1">
    <source>
        <dbReference type="EMBL" id="SDC99968.1"/>
    </source>
</evidence>
<dbReference type="Proteomes" id="UP000199467">
    <property type="component" value="Unassembled WGS sequence"/>
</dbReference>
<name>A0A1G6R5Z8_9GAMM</name>
<dbReference type="RefSeq" id="WP_004423805.1">
    <property type="nucleotide sequence ID" value="NZ_FMZQ01000009.1"/>
</dbReference>